<organism evidence="1 2">
    <name type="scientific">Rotaria socialis</name>
    <dbReference type="NCBI Taxonomy" id="392032"/>
    <lineage>
        <taxon>Eukaryota</taxon>
        <taxon>Metazoa</taxon>
        <taxon>Spiralia</taxon>
        <taxon>Gnathifera</taxon>
        <taxon>Rotifera</taxon>
        <taxon>Eurotatoria</taxon>
        <taxon>Bdelloidea</taxon>
        <taxon>Philodinida</taxon>
        <taxon>Philodinidae</taxon>
        <taxon>Rotaria</taxon>
    </lineage>
</organism>
<proteinExistence type="predicted"/>
<evidence type="ECO:0000313" key="2">
    <source>
        <dbReference type="Proteomes" id="UP000663862"/>
    </source>
</evidence>
<sequence length="12" mass="1332">MATDLFTPNPPE</sequence>
<reference evidence="1" key="1">
    <citation type="submission" date="2021-02" db="EMBL/GenBank/DDBJ databases">
        <authorList>
            <person name="Nowell W R."/>
        </authorList>
    </citation>
    <scope>NUCLEOTIDE SEQUENCE</scope>
</reference>
<evidence type="ECO:0000313" key="1">
    <source>
        <dbReference type="EMBL" id="CAF4617603.1"/>
    </source>
</evidence>
<dbReference type="Proteomes" id="UP000663862">
    <property type="component" value="Unassembled WGS sequence"/>
</dbReference>
<gene>
    <name evidence="1" type="ORF">TSG867_LOCUS28840</name>
</gene>
<feature type="non-terminal residue" evidence="1">
    <location>
        <position position="12"/>
    </location>
</feature>
<comment type="caution">
    <text evidence="1">The sequence shown here is derived from an EMBL/GenBank/DDBJ whole genome shotgun (WGS) entry which is preliminary data.</text>
</comment>
<accession>A0A821D738</accession>
<name>A0A821D738_9BILA</name>
<dbReference type="EMBL" id="CAJOBQ010003791">
    <property type="protein sequence ID" value="CAF4617603.1"/>
    <property type="molecule type" value="Genomic_DNA"/>
</dbReference>
<protein>
    <submittedName>
        <fullName evidence="1">Uncharacterized protein</fullName>
    </submittedName>
</protein>